<evidence type="ECO:0000313" key="2">
    <source>
        <dbReference type="Proteomes" id="UP000198736"/>
    </source>
</evidence>
<proteinExistence type="predicted"/>
<keyword evidence="2" id="KW-1185">Reference proteome</keyword>
<protein>
    <submittedName>
        <fullName evidence="1">Uncharacterized protein</fullName>
    </submittedName>
</protein>
<reference evidence="2" key="1">
    <citation type="submission" date="2015-10" db="EMBL/GenBank/DDBJ databases">
        <authorList>
            <person name="Luecker S."/>
            <person name="Luecker S."/>
        </authorList>
    </citation>
    <scope>NUCLEOTIDE SEQUENCE [LARGE SCALE GENOMIC DNA]</scope>
</reference>
<sequence length="132" mass="14122">MGMIRTAVLIGSFFMAMAGVGGISFAMAEEDVIAFAVVTELPKDKTRIPAKVAIDGSVTDMKLLASDHILSNLVWKKLEICHALKLEGRKSSEGFHIHSVRAIDAAMLPMVLQGVAGDCLLKKALEVAPMVD</sequence>
<dbReference type="AlphaFoldDB" id="A0A0S4L2D7"/>
<dbReference type="Proteomes" id="UP000198736">
    <property type="component" value="Unassembled WGS sequence"/>
</dbReference>
<name>A0A0S4L2D7_9BACT</name>
<organism evidence="1 2">
    <name type="scientific">Candidatus Nitrospira nitrificans</name>
    <dbReference type="NCBI Taxonomy" id="1742973"/>
    <lineage>
        <taxon>Bacteria</taxon>
        <taxon>Pseudomonadati</taxon>
        <taxon>Nitrospirota</taxon>
        <taxon>Nitrospiria</taxon>
        <taxon>Nitrospirales</taxon>
        <taxon>Nitrospiraceae</taxon>
        <taxon>Nitrospira</taxon>
    </lineage>
</organism>
<dbReference type="STRING" id="1742973.COMA2_10061"/>
<evidence type="ECO:0000313" key="1">
    <source>
        <dbReference type="EMBL" id="CUS31359.1"/>
    </source>
</evidence>
<accession>A0A0S4L2D7</accession>
<dbReference type="EMBL" id="CZPZ01000001">
    <property type="protein sequence ID" value="CUS31359.1"/>
    <property type="molecule type" value="Genomic_DNA"/>
</dbReference>
<gene>
    <name evidence="1" type="ORF">COMA2_10061</name>
</gene>